<gene>
    <name evidence="2" type="ORF">DSTB1V02_LOCUS3342</name>
</gene>
<dbReference type="EMBL" id="CAJPEV010000428">
    <property type="protein sequence ID" value="CAG0885178.1"/>
    <property type="molecule type" value="Genomic_DNA"/>
</dbReference>
<evidence type="ECO:0000256" key="1">
    <source>
        <dbReference type="SAM" id="MobiDB-lite"/>
    </source>
</evidence>
<sequence length="166" mass="17730">MPHGIRAEEAPPPNQSAGCAPHHPHHPKANRDSFSPQSRETFQGRIRAARGIVLLVLGTLMALTRAAKEEEGAGVVEPGPASLRTKRETKAIVTPQVKKLLKIKKKHGDGAYGGWGGGLAKNFKVFTSIRAKRENLLESPPCDGPCEPWHGHGGGNACGAPSWDDL</sequence>
<dbReference type="AlphaFoldDB" id="A0A7R8X428"/>
<evidence type="ECO:0000313" key="3">
    <source>
        <dbReference type="Proteomes" id="UP000677054"/>
    </source>
</evidence>
<feature type="region of interest" description="Disordered" evidence="1">
    <location>
        <begin position="147"/>
        <end position="166"/>
    </location>
</feature>
<organism evidence="2">
    <name type="scientific">Darwinula stevensoni</name>
    <dbReference type="NCBI Taxonomy" id="69355"/>
    <lineage>
        <taxon>Eukaryota</taxon>
        <taxon>Metazoa</taxon>
        <taxon>Ecdysozoa</taxon>
        <taxon>Arthropoda</taxon>
        <taxon>Crustacea</taxon>
        <taxon>Oligostraca</taxon>
        <taxon>Ostracoda</taxon>
        <taxon>Podocopa</taxon>
        <taxon>Podocopida</taxon>
        <taxon>Darwinulocopina</taxon>
        <taxon>Darwinuloidea</taxon>
        <taxon>Darwinulidae</taxon>
        <taxon>Darwinula</taxon>
    </lineage>
</organism>
<protein>
    <submittedName>
        <fullName evidence="2">Uncharacterized protein</fullName>
    </submittedName>
</protein>
<keyword evidence="3" id="KW-1185">Reference proteome</keyword>
<reference evidence="2" key="1">
    <citation type="submission" date="2020-11" db="EMBL/GenBank/DDBJ databases">
        <authorList>
            <person name="Tran Van P."/>
        </authorList>
    </citation>
    <scope>NUCLEOTIDE SEQUENCE</scope>
</reference>
<evidence type="ECO:0000313" key="2">
    <source>
        <dbReference type="EMBL" id="CAD7243418.1"/>
    </source>
</evidence>
<proteinExistence type="predicted"/>
<dbReference type="Proteomes" id="UP000677054">
    <property type="component" value="Unassembled WGS sequence"/>
</dbReference>
<feature type="region of interest" description="Disordered" evidence="1">
    <location>
        <begin position="1"/>
        <end position="40"/>
    </location>
</feature>
<accession>A0A7R8X428</accession>
<dbReference type="EMBL" id="LR899945">
    <property type="protein sequence ID" value="CAD7243418.1"/>
    <property type="molecule type" value="Genomic_DNA"/>
</dbReference>
<name>A0A7R8X428_9CRUS</name>